<dbReference type="PANTHER" id="PTHR34107:SF4">
    <property type="entry name" value="SLL1222 PROTEIN"/>
    <property type="match status" value="1"/>
</dbReference>
<gene>
    <name evidence="2" type="ORF">POL67_52395</name>
</gene>
<keyword evidence="2" id="KW-0540">Nuclease</keyword>
<accession>A0ABT5F7G5</accession>
<keyword evidence="2" id="KW-0255">Endonuclease</keyword>
<dbReference type="EMBL" id="JAQNDO010000001">
    <property type="protein sequence ID" value="MDC0750034.1"/>
    <property type="molecule type" value="Genomic_DNA"/>
</dbReference>
<dbReference type="Proteomes" id="UP001221411">
    <property type="component" value="Unassembled WGS sequence"/>
</dbReference>
<dbReference type="SUPFAM" id="SSF52980">
    <property type="entry name" value="Restriction endonuclease-like"/>
    <property type="match status" value="1"/>
</dbReference>
<keyword evidence="3" id="KW-1185">Reference proteome</keyword>
<dbReference type="GO" id="GO:0004519">
    <property type="term" value="F:endonuclease activity"/>
    <property type="evidence" value="ECO:0007669"/>
    <property type="project" value="UniProtKB-KW"/>
</dbReference>
<sequence>MDDLRPNERREVLDGVVYTQPHPWPAYMRTATVLGGHLSCPFDSGWRGPGGWWILVGPGIELPDSPEVVPDLAGWRRERLPRLPEEDLTVTPDWVCEILTPNTRNYDQRIKKPFYAKHGITWLWLVDPEAHVLTAHRLRNGRWHELGAWGDDECPCIEPFDAIELPLSDLWLPSED</sequence>
<protein>
    <submittedName>
        <fullName evidence="2">Uma2 family endonuclease</fullName>
    </submittedName>
</protein>
<dbReference type="PANTHER" id="PTHR34107">
    <property type="entry name" value="SLL0198 PROTEIN-RELATED"/>
    <property type="match status" value="1"/>
</dbReference>
<dbReference type="Gene3D" id="3.90.1570.10">
    <property type="entry name" value="tt1808, chain A"/>
    <property type="match status" value="1"/>
</dbReference>
<reference evidence="2 3" key="1">
    <citation type="submission" date="2022-11" db="EMBL/GenBank/DDBJ databases">
        <title>Minimal conservation of predation-associated metabolite biosynthetic gene clusters underscores biosynthetic potential of Myxococcota including descriptions for ten novel species: Archangium lansinium sp. nov., Myxococcus landrumus sp. nov., Nannocystis bai.</title>
        <authorList>
            <person name="Ahearne A."/>
            <person name="Stevens C."/>
            <person name="Dowd S."/>
        </authorList>
    </citation>
    <scope>NUCLEOTIDE SEQUENCE [LARGE SCALE GENOMIC DNA]</scope>
    <source>
        <strain evidence="2 3">RJM3</strain>
    </source>
</reference>
<evidence type="ECO:0000259" key="1">
    <source>
        <dbReference type="Pfam" id="PF05685"/>
    </source>
</evidence>
<dbReference type="Pfam" id="PF05685">
    <property type="entry name" value="Uma2"/>
    <property type="match status" value="1"/>
</dbReference>
<name>A0ABT5F7G5_9BACT</name>
<dbReference type="InterPro" id="IPR012296">
    <property type="entry name" value="Nuclease_put_TT1808"/>
</dbReference>
<evidence type="ECO:0000313" key="2">
    <source>
        <dbReference type="EMBL" id="MDC0750034.1"/>
    </source>
</evidence>
<keyword evidence="2" id="KW-0378">Hydrolase</keyword>
<proteinExistence type="predicted"/>
<dbReference type="CDD" id="cd06260">
    <property type="entry name" value="DUF820-like"/>
    <property type="match status" value="1"/>
</dbReference>
<feature type="domain" description="Putative restriction endonuclease" evidence="1">
    <location>
        <begin position="8"/>
        <end position="148"/>
    </location>
</feature>
<comment type="caution">
    <text evidence="2">The sequence shown here is derived from an EMBL/GenBank/DDBJ whole genome shotgun (WGS) entry which is preliminary data.</text>
</comment>
<dbReference type="InterPro" id="IPR008538">
    <property type="entry name" value="Uma2"/>
</dbReference>
<organism evidence="2 3">
    <name type="scientific">Polyangium mundeleinium</name>
    <dbReference type="NCBI Taxonomy" id="2995306"/>
    <lineage>
        <taxon>Bacteria</taxon>
        <taxon>Pseudomonadati</taxon>
        <taxon>Myxococcota</taxon>
        <taxon>Polyangia</taxon>
        <taxon>Polyangiales</taxon>
        <taxon>Polyangiaceae</taxon>
        <taxon>Polyangium</taxon>
    </lineage>
</organism>
<evidence type="ECO:0000313" key="3">
    <source>
        <dbReference type="Proteomes" id="UP001221411"/>
    </source>
</evidence>
<dbReference type="InterPro" id="IPR011335">
    <property type="entry name" value="Restrct_endonuc-II-like"/>
</dbReference>
<dbReference type="RefSeq" id="WP_271930679.1">
    <property type="nucleotide sequence ID" value="NZ_JAQNDO010000001.1"/>
</dbReference>